<feature type="region of interest" description="Disordered" evidence="1">
    <location>
        <begin position="14"/>
        <end position="34"/>
    </location>
</feature>
<evidence type="ECO:0000313" key="3">
    <source>
        <dbReference type="Proteomes" id="UP000198284"/>
    </source>
</evidence>
<evidence type="ECO:0000256" key="1">
    <source>
        <dbReference type="SAM" id="MobiDB-lite"/>
    </source>
</evidence>
<dbReference type="AlphaFoldDB" id="A0A239LF71"/>
<sequence>MKVFPVAGRLVRDPATGREVTDPAGTEVPDNDPFWLRRLADGDVSAQPQTADNASQGAK</sequence>
<dbReference type="Proteomes" id="UP000198284">
    <property type="component" value="Unassembled WGS sequence"/>
</dbReference>
<reference evidence="2 3" key="1">
    <citation type="submission" date="2017-06" db="EMBL/GenBank/DDBJ databases">
        <authorList>
            <person name="Kim H.J."/>
            <person name="Triplett B.A."/>
        </authorList>
    </citation>
    <scope>NUCLEOTIDE SEQUENCE [LARGE SCALE GENOMIC DNA]</scope>
    <source>
        <strain evidence="2 3">U15</strain>
    </source>
</reference>
<accession>A0A239LF71</accession>
<name>A0A239LF71_9BURK</name>
<keyword evidence="3" id="KW-1185">Reference proteome</keyword>
<gene>
    <name evidence="2" type="ORF">SAMN06265795_12240</name>
</gene>
<feature type="compositionally biased region" description="Polar residues" evidence="1">
    <location>
        <begin position="46"/>
        <end position="59"/>
    </location>
</feature>
<dbReference type="OrthoDB" id="8689507at2"/>
<proteinExistence type="predicted"/>
<evidence type="ECO:0000313" key="2">
    <source>
        <dbReference type="EMBL" id="SNT28950.1"/>
    </source>
</evidence>
<dbReference type="RefSeq" id="WP_089401423.1">
    <property type="nucleotide sequence ID" value="NZ_FZOT01000022.1"/>
</dbReference>
<dbReference type="InterPro" id="IPR024400">
    <property type="entry name" value="DUF2635"/>
</dbReference>
<protein>
    <recommendedName>
        <fullName evidence="4">DUF2635 domain-containing protein</fullName>
    </recommendedName>
</protein>
<organism evidence="2 3">
    <name type="scientific">Noviherbaspirillum humi</name>
    <dbReference type="NCBI Taxonomy" id="1688639"/>
    <lineage>
        <taxon>Bacteria</taxon>
        <taxon>Pseudomonadati</taxon>
        <taxon>Pseudomonadota</taxon>
        <taxon>Betaproteobacteria</taxon>
        <taxon>Burkholderiales</taxon>
        <taxon>Oxalobacteraceae</taxon>
        <taxon>Noviherbaspirillum</taxon>
    </lineage>
</organism>
<feature type="region of interest" description="Disordered" evidence="1">
    <location>
        <begin position="40"/>
        <end position="59"/>
    </location>
</feature>
<dbReference type="Pfam" id="PF10948">
    <property type="entry name" value="DUF2635"/>
    <property type="match status" value="1"/>
</dbReference>
<dbReference type="EMBL" id="FZOT01000022">
    <property type="protein sequence ID" value="SNT28950.1"/>
    <property type="molecule type" value="Genomic_DNA"/>
</dbReference>
<evidence type="ECO:0008006" key="4">
    <source>
        <dbReference type="Google" id="ProtNLM"/>
    </source>
</evidence>